<keyword evidence="2" id="KW-1133">Transmembrane helix</keyword>
<organism evidence="4 5">
    <name type="scientific">Dendroctonus ponderosae</name>
    <name type="common">Mountain pine beetle</name>
    <dbReference type="NCBI Taxonomy" id="77166"/>
    <lineage>
        <taxon>Eukaryota</taxon>
        <taxon>Metazoa</taxon>
        <taxon>Ecdysozoa</taxon>
        <taxon>Arthropoda</taxon>
        <taxon>Hexapoda</taxon>
        <taxon>Insecta</taxon>
        <taxon>Pterygota</taxon>
        <taxon>Neoptera</taxon>
        <taxon>Endopterygota</taxon>
        <taxon>Coleoptera</taxon>
        <taxon>Polyphaga</taxon>
        <taxon>Cucujiformia</taxon>
        <taxon>Curculionidae</taxon>
        <taxon>Scolytinae</taxon>
        <taxon>Dendroctonus</taxon>
    </lineage>
</organism>
<proteinExistence type="predicted"/>
<evidence type="ECO:0000256" key="3">
    <source>
        <dbReference type="SAM" id="SignalP"/>
    </source>
</evidence>
<feature type="transmembrane region" description="Helical" evidence="2">
    <location>
        <begin position="130"/>
        <end position="151"/>
    </location>
</feature>
<reference evidence="5" key="1">
    <citation type="journal article" date="2013" name="Genome Biol.">
        <title>Draft genome of the mountain pine beetle, Dendroctonus ponderosae Hopkins, a major forest pest.</title>
        <authorList>
            <person name="Keeling C.I."/>
            <person name="Yuen M.M."/>
            <person name="Liao N.Y."/>
            <person name="Docking T.R."/>
            <person name="Chan S.K."/>
            <person name="Taylor G.A."/>
            <person name="Palmquist D.L."/>
            <person name="Jackman S.D."/>
            <person name="Nguyen A."/>
            <person name="Li M."/>
            <person name="Henderson H."/>
            <person name="Janes J.K."/>
            <person name="Zhao Y."/>
            <person name="Pandoh P."/>
            <person name="Moore R."/>
            <person name="Sperling F.A."/>
            <person name="Huber D.P."/>
            <person name="Birol I."/>
            <person name="Jones S.J."/>
            <person name="Bohlmann J."/>
        </authorList>
    </citation>
    <scope>NUCLEOTIDE SEQUENCE</scope>
</reference>
<feature type="transmembrane region" description="Helical" evidence="2">
    <location>
        <begin position="158"/>
        <end position="179"/>
    </location>
</feature>
<accession>A0AAR5PDR2</accession>
<dbReference type="EnsemblMetazoa" id="XM_019903473.1">
    <property type="protein sequence ID" value="XP_019759032.1"/>
    <property type="gene ID" value="LOC109536973"/>
</dbReference>
<evidence type="ECO:0000256" key="2">
    <source>
        <dbReference type="SAM" id="Phobius"/>
    </source>
</evidence>
<feature type="region of interest" description="Disordered" evidence="1">
    <location>
        <begin position="25"/>
        <end position="54"/>
    </location>
</feature>
<keyword evidence="5" id="KW-1185">Reference proteome</keyword>
<dbReference type="Proteomes" id="UP000019118">
    <property type="component" value="Unassembled WGS sequence"/>
</dbReference>
<name>A0AAR5PDR2_DENPD</name>
<dbReference type="KEGG" id="dpa:109536973"/>
<keyword evidence="2" id="KW-0472">Membrane</keyword>
<feature type="signal peptide" evidence="3">
    <location>
        <begin position="1"/>
        <end position="22"/>
    </location>
</feature>
<protein>
    <submittedName>
        <fullName evidence="4">Uncharacterized protein</fullName>
    </submittedName>
</protein>
<keyword evidence="2" id="KW-0812">Transmembrane</keyword>
<reference evidence="4" key="2">
    <citation type="submission" date="2024-08" db="UniProtKB">
        <authorList>
            <consortium name="EnsemblMetazoa"/>
        </authorList>
    </citation>
    <scope>IDENTIFICATION</scope>
</reference>
<evidence type="ECO:0000313" key="5">
    <source>
        <dbReference type="Proteomes" id="UP000019118"/>
    </source>
</evidence>
<feature type="chain" id="PRO_5043445451" evidence="3">
    <location>
        <begin position="23"/>
        <end position="250"/>
    </location>
</feature>
<feature type="compositionally biased region" description="Polar residues" evidence="1">
    <location>
        <begin position="32"/>
        <end position="50"/>
    </location>
</feature>
<evidence type="ECO:0000313" key="4">
    <source>
        <dbReference type="EnsemblMetazoa" id="XP_019759032.1"/>
    </source>
</evidence>
<evidence type="ECO:0000256" key="1">
    <source>
        <dbReference type="SAM" id="MobiDB-lite"/>
    </source>
</evidence>
<sequence>MKTVLTAFLGLLLSVQLGLVGSNRPLQHASRNRPTPTSGLLLPQNASDSAPQADVSKTALGGARKADQEMALSEQALVLDLDKIQQMSLLEYAGRRIGAWWDYVKNGAPQEPQSSFVGRCIGIAKKLRQIMPMVMIGGGIIITKLAFLVLFALKTIGLLGLLLLLNVGTVAAKLGAFLASKKGEHSSQPLHVHIQPGKDDEHVYSGLKGPPYGWDDRQDADIHSHELYNLYEKLKMESELRKYFSHNSRI</sequence>
<dbReference type="GeneID" id="109536973"/>
<dbReference type="AlphaFoldDB" id="A0AAR5PDR2"/>
<keyword evidence="3" id="KW-0732">Signal</keyword>